<keyword evidence="13" id="KW-1185">Reference proteome</keyword>
<keyword evidence="3 9" id="KW-1133">Transmembrane helix</keyword>
<dbReference type="PANTHER" id="PTHR32089:SF119">
    <property type="entry name" value="METHYL-ACCEPTING CHEMOTAXIS PROTEIN CTPL"/>
    <property type="match status" value="1"/>
</dbReference>
<dbReference type="Pfam" id="PF00015">
    <property type="entry name" value="MCPsignal"/>
    <property type="match status" value="1"/>
</dbReference>
<proteinExistence type="inferred from homology"/>
<feature type="transmembrane region" description="Helical" evidence="9">
    <location>
        <begin position="21"/>
        <end position="44"/>
    </location>
</feature>
<comment type="subcellular location">
    <subcellularLocation>
        <location evidence="1">Membrane</location>
        <topology evidence="1">Multi-pass membrane protein</topology>
    </subcellularLocation>
</comment>
<dbReference type="AlphaFoldDB" id="A0A6N7ETU5"/>
<name>A0A6N7ETU5_9GAMM</name>
<protein>
    <recommendedName>
        <fullName evidence="14">Twitching motility protein PilJ</fullName>
    </recommendedName>
</protein>
<evidence type="ECO:0000256" key="4">
    <source>
        <dbReference type="ARBA" id="ARBA00023136"/>
    </source>
</evidence>
<dbReference type="Gene3D" id="1.10.287.950">
    <property type="entry name" value="Methyl-accepting chemotaxis protein"/>
    <property type="match status" value="1"/>
</dbReference>
<dbReference type="InParanoid" id="A0A6N7ETU5"/>
<keyword evidence="8" id="KW-0175">Coiled coil</keyword>
<evidence type="ECO:0000256" key="8">
    <source>
        <dbReference type="SAM" id="Coils"/>
    </source>
</evidence>
<dbReference type="RefSeq" id="WP_152808552.1">
    <property type="nucleotide sequence ID" value="NZ_WHNW01000001.1"/>
</dbReference>
<dbReference type="PANTHER" id="PTHR32089">
    <property type="entry name" value="METHYL-ACCEPTING CHEMOTAXIS PROTEIN MCPB"/>
    <property type="match status" value="1"/>
</dbReference>
<evidence type="ECO:0000256" key="5">
    <source>
        <dbReference type="ARBA" id="ARBA00023224"/>
    </source>
</evidence>
<dbReference type="PROSITE" id="PS50111">
    <property type="entry name" value="CHEMOTAXIS_TRANSDUC_2"/>
    <property type="match status" value="1"/>
</dbReference>
<reference evidence="12 13" key="1">
    <citation type="submission" date="2019-10" db="EMBL/GenBank/DDBJ databases">
        <title>Cardiobacteriales fam. a chemoheterotrophic member of the order Cardiobacteriales, and proposal of Cardiobacteriales fam. nov.</title>
        <authorList>
            <person name="Wang C."/>
        </authorList>
    </citation>
    <scope>NUCLEOTIDE SEQUENCE [LARGE SCALE GENOMIC DNA]</scope>
    <source>
        <strain evidence="12 13">ML27</strain>
    </source>
</reference>
<evidence type="ECO:0000256" key="2">
    <source>
        <dbReference type="ARBA" id="ARBA00022692"/>
    </source>
</evidence>
<keyword evidence="2 9" id="KW-0812">Transmembrane</keyword>
<evidence type="ECO:0000313" key="13">
    <source>
        <dbReference type="Proteomes" id="UP000471298"/>
    </source>
</evidence>
<evidence type="ECO:0000256" key="6">
    <source>
        <dbReference type="ARBA" id="ARBA00029447"/>
    </source>
</evidence>
<dbReference type="PROSITE" id="PS50885">
    <property type="entry name" value="HAMP"/>
    <property type="match status" value="1"/>
</dbReference>
<dbReference type="InterPro" id="IPR003660">
    <property type="entry name" value="HAMP_dom"/>
</dbReference>
<evidence type="ECO:0000256" key="1">
    <source>
        <dbReference type="ARBA" id="ARBA00004141"/>
    </source>
</evidence>
<organism evidence="12 13">
    <name type="scientific">Ostreibacterium oceani</name>
    <dbReference type="NCBI Taxonomy" id="2654998"/>
    <lineage>
        <taxon>Bacteria</taxon>
        <taxon>Pseudomonadati</taxon>
        <taxon>Pseudomonadota</taxon>
        <taxon>Gammaproteobacteria</taxon>
        <taxon>Cardiobacteriales</taxon>
        <taxon>Ostreibacteriaceae</taxon>
        <taxon>Ostreibacterium</taxon>
    </lineage>
</organism>
<dbReference type="SMART" id="SM00283">
    <property type="entry name" value="MA"/>
    <property type="match status" value="1"/>
</dbReference>
<feature type="coiled-coil region" evidence="8">
    <location>
        <begin position="341"/>
        <end position="372"/>
    </location>
</feature>
<evidence type="ECO:0000259" key="11">
    <source>
        <dbReference type="PROSITE" id="PS50885"/>
    </source>
</evidence>
<keyword evidence="4 9" id="KW-0472">Membrane</keyword>
<dbReference type="GO" id="GO:0016020">
    <property type="term" value="C:membrane"/>
    <property type="evidence" value="ECO:0007669"/>
    <property type="project" value="UniProtKB-SubCell"/>
</dbReference>
<dbReference type="EMBL" id="WHNW01000001">
    <property type="protein sequence ID" value="MPV85373.1"/>
    <property type="molecule type" value="Genomic_DNA"/>
</dbReference>
<feature type="domain" description="Methyl-accepting transducer" evidence="10">
    <location>
        <begin position="416"/>
        <end position="652"/>
    </location>
</feature>
<feature type="domain" description="HAMP" evidence="11">
    <location>
        <begin position="365"/>
        <end position="411"/>
    </location>
</feature>
<comment type="similarity">
    <text evidence="6">Belongs to the methyl-accepting chemotaxis (MCP) protein family.</text>
</comment>
<comment type="caution">
    <text evidence="12">The sequence shown here is derived from an EMBL/GenBank/DDBJ whole genome shotgun (WGS) entry which is preliminary data.</text>
</comment>
<accession>A0A6N7ETU5</accession>
<sequence length="690" mass="74949">MKSKNKVNKSNQGNNNKQGGSIRTLVFLLAVISLLASISLGWFYKKSLDTVEEAKQAVDEQISLSSGFSLGYLQAVKGNANQADQINRNSQKFGGILQRLQADELGLGIDAAQQSILTQVDKDWYTMRNYLDNVVNAKSAISVVHEVTPELSTLASEINLSATKIRNSLDQFQNIAKLSANLTALSSVVNNIDSQAQKVLLGGNEARDASVKIGENLGEFFAVINEVDQEVKRQGSIVFNTPKDLDEIDVLTAKTTAFQIALADLTSYMPQFIQVNSAANDIDSQATRLTSSLRELKETYTNQNVSPLSPLPLSYEYLIAITALLALAFFALWAWLQYKNGERLRKEADRLRKAEEEQNKKNQEAILRLMDELANLSDGDLTVEAQVTEDFTGAIADSVNYTVESMRGMVGTITHTSKQIDTATESTQGVSRLLEDSSKQQSQQISQVSEVSRLMSDSLNEIAKNTDSSVEIARSSVDFAQDGRNRVRSTIKSMNDIRENIQDTAKRIKRLGESSQEIGDIVEIIKGIADQTNVLALNAAIQATSAGEAGRGFAVVADEVQRLAERSANATKRIEVLVKTIQADANEAVASMESSTKQVVTGTSVAEEAGQSLDKIENVSQNLANLIVNVSKATRNAAGMSAGVAQSMDVLTSLNSKTRDDVKSAVKSVDNLLELSSSLRDSVSGFKLPN</sequence>
<dbReference type="InterPro" id="IPR004089">
    <property type="entry name" value="MCPsignal_dom"/>
</dbReference>
<keyword evidence="5 7" id="KW-0807">Transducer</keyword>
<feature type="transmembrane region" description="Helical" evidence="9">
    <location>
        <begin position="317"/>
        <end position="336"/>
    </location>
</feature>
<evidence type="ECO:0000256" key="9">
    <source>
        <dbReference type="SAM" id="Phobius"/>
    </source>
</evidence>
<dbReference type="Proteomes" id="UP000471298">
    <property type="component" value="Unassembled WGS sequence"/>
</dbReference>
<dbReference type="CDD" id="cd11386">
    <property type="entry name" value="MCP_signal"/>
    <property type="match status" value="1"/>
</dbReference>
<evidence type="ECO:0000259" key="10">
    <source>
        <dbReference type="PROSITE" id="PS50111"/>
    </source>
</evidence>
<evidence type="ECO:0008006" key="14">
    <source>
        <dbReference type="Google" id="ProtNLM"/>
    </source>
</evidence>
<evidence type="ECO:0000313" key="12">
    <source>
        <dbReference type="EMBL" id="MPV85373.1"/>
    </source>
</evidence>
<evidence type="ECO:0000256" key="7">
    <source>
        <dbReference type="PROSITE-ProRule" id="PRU00284"/>
    </source>
</evidence>
<evidence type="ECO:0000256" key="3">
    <source>
        <dbReference type="ARBA" id="ARBA00022989"/>
    </source>
</evidence>
<gene>
    <name evidence="12" type="ORF">GCU85_01320</name>
</gene>
<dbReference type="SUPFAM" id="SSF58104">
    <property type="entry name" value="Methyl-accepting chemotaxis protein (MCP) signaling domain"/>
    <property type="match status" value="1"/>
</dbReference>
<dbReference type="GO" id="GO:0006935">
    <property type="term" value="P:chemotaxis"/>
    <property type="evidence" value="ECO:0007669"/>
    <property type="project" value="UniProtKB-ARBA"/>
</dbReference>
<dbReference type="GO" id="GO:0007165">
    <property type="term" value="P:signal transduction"/>
    <property type="evidence" value="ECO:0007669"/>
    <property type="project" value="UniProtKB-KW"/>
</dbReference>